<evidence type="ECO:0000313" key="3">
    <source>
        <dbReference type="Proteomes" id="UP001497516"/>
    </source>
</evidence>
<dbReference type="Proteomes" id="UP001497516">
    <property type="component" value="Chromosome 4"/>
</dbReference>
<keyword evidence="3" id="KW-1185">Reference proteome</keyword>
<feature type="region of interest" description="Disordered" evidence="1">
    <location>
        <begin position="24"/>
        <end position="50"/>
    </location>
</feature>
<dbReference type="EMBL" id="OZ034817">
    <property type="protein sequence ID" value="CAL1382154.1"/>
    <property type="molecule type" value="Genomic_DNA"/>
</dbReference>
<dbReference type="AlphaFoldDB" id="A0AAV2E8M9"/>
<protein>
    <submittedName>
        <fullName evidence="2">Uncharacterized protein</fullName>
    </submittedName>
</protein>
<gene>
    <name evidence="2" type="ORF">LTRI10_LOCUS23494</name>
</gene>
<proteinExistence type="predicted"/>
<evidence type="ECO:0000313" key="2">
    <source>
        <dbReference type="EMBL" id="CAL1382154.1"/>
    </source>
</evidence>
<evidence type="ECO:0000256" key="1">
    <source>
        <dbReference type="SAM" id="MobiDB-lite"/>
    </source>
</evidence>
<accession>A0AAV2E8M9</accession>
<sequence length="79" mass="9359">MDRLLVFLRRGGGRVEQAVGLRRREEERQRRSGIRANITREPSWEPTISSKPIAREQRSRFPLCFLRSTSPVDTRSRHR</sequence>
<reference evidence="2 3" key="1">
    <citation type="submission" date="2024-04" db="EMBL/GenBank/DDBJ databases">
        <authorList>
            <person name="Fracassetti M."/>
        </authorList>
    </citation>
    <scope>NUCLEOTIDE SEQUENCE [LARGE SCALE GENOMIC DNA]</scope>
</reference>
<organism evidence="2 3">
    <name type="scientific">Linum trigynum</name>
    <dbReference type="NCBI Taxonomy" id="586398"/>
    <lineage>
        <taxon>Eukaryota</taxon>
        <taxon>Viridiplantae</taxon>
        <taxon>Streptophyta</taxon>
        <taxon>Embryophyta</taxon>
        <taxon>Tracheophyta</taxon>
        <taxon>Spermatophyta</taxon>
        <taxon>Magnoliopsida</taxon>
        <taxon>eudicotyledons</taxon>
        <taxon>Gunneridae</taxon>
        <taxon>Pentapetalae</taxon>
        <taxon>rosids</taxon>
        <taxon>fabids</taxon>
        <taxon>Malpighiales</taxon>
        <taxon>Linaceae</taxon>
        <taxon>Linum</taxon>
    </lineage>
</organism>
<name>A0AAV2E8M9_9ROSI</name>